<dbReference type="NCBIfam" id="NF003359">
    <property type="entry name" value="PRK04424.1"/>
    <property type="match status" value="1"/>
</dbReference>
<evidence type="ECO:0000256" key="2">
    <source>
        <dbReference type="ARBA" id="ARBA00022516"/>
    </source>
</evidence>
<dbReference type="GO" id="GO:0045892">
    <property type="term" value="P:negative regulation of DNA-templated transcription"/>
    <property type="evidence" value="ECO:0007669"/>
    <property type="project" value="UniProtKB-UniRule"/>
</dbReference>
<evidence type="ECO:0000313" key="12">
    <source>
        <dbReference type="Proteomes" id="UP000294746"/>
    </source>
</evidence>
<keyword evidence="3 9" id="KW-0276">Fatty acid metabolism</keyword>
<keyword evidence="8 9" id="KW-0804">Transcription</keyword>
<evidence type="ECO:0000259" key="10">
    <source>
        <dbReference type="Pfam" id="PF03061"/>
    </source>
</evidence>
<reference evidence="11 12" key="1">
    <citation type="submission" date="2019-03" db="EMBL/GenBank/DDBJ databases">
        <title>Genomic Encyclopedia of Type Strains, Phase IV (KMG-IV): sequencing the most valuable type-strain genomes for metagenomic binning, comparative biology and taxonomic classification.</title>
        <authorList>
            <person name="Goeker M."/>
        </authorList>
    </citation>
    <scope>NUCLEOTIDE SEQUENCE [LARGE SCALE GENOMIC DNA]</scope>
    <source>
        <strain evidence="11 12">DSM 46831</strain>
    </source>
</reference>
<comment type="function">
    <text evidence="9">Transcriptional factor involved in regulation of membrane lipid biosynthesis by repressing genes involved in fatty acid and phospholipid metabolism.</text>
</comment>
<evidence type="ECO:0000256" key="1">
    <source>
        <dbReference type="ARBA" id="ARBA00022491"/>
    </source>
</evidence>
<dbReference type="AlphaFoldDB" id="A0A4R2S2T2"/>
<comment type="caution">
    <text evidence="11">The sequence shown here is derived from an EMBL/GenBank/DDBJ whole genome shotgun (WGS) entry which is preliminary data.</text>
</comment>
<evidence type="ECO:0000256" key="6">
    <source>
        <dbReference type="ARBA" id="ARBA00023125"/>
    </source>
</evidence>
<evidence type="ECO:0000256" key="4">
    <source>
        <dbReference type="ARBA" id="ARBA00023015"/>
    </source>
</evidence>
<keyword evidence="7 9" id="KW-0275">Fatty acid biosynthesis</keyword>
<dbReference type="GO" id="GO:0003677">
    <property type="term" value="F:DNA binding"/>
    <property type="evidence" value="ECO:0007669"/>
    <property type="project" value="UniProtKB-KW"/>
</dbReference>
<evidence type="ECO:0000256" key="9">
    <source>
        <dbReference type="HAMAP-Rule" id="MF_01814"/>
    </source>
</evidence>
<gene>
    <name evidence="9" type="primary">fapR</name>
    <name evidence="11" type="ORF">EDD57_101102</name>
</gene>
<dbReference type="EMBL" id="SLXV01000001">
    <property type="protein sequence ID" value="TCP70659.1"/>
    <property type="molecule type" value="Genomic_DNA"/>
</dbReference>
<keyword evidence="1 9" id="KW-0678">Repressor</keyword>
<keyword evidence="6 9" id="KW-0238">DNA-binding</keyword>
<evidence type="ECO:0000256" key="3">
    <source>
        <dbReference type="ARBA" id="ARBA00022832"/>
    </source>
</evidence>
<evidence type="ECO:0000313" key="11">
    <source>
        <dbReference type="EMBL" id="TCP70659.1"/>
    </source>
</evidence>
<name>A0A4R2S2T2_9BACL</name>
<dbReference type="InterPro" id="IPR029069">
    <property type="entry name" value="HotDog_dom_sf"/>
</dbReference>
<dbReference type="InterPro" id="IPR036388">
    <property type="entry name" value="WH-like_DNA-bd_sf"/>
</dbReference>
<dbReference type="InterPro" id="IPR006683">
    <property type="entry name" value="Thioestr_dom"/>
</dbReference>
<keyword evidence="5 9" id="KW-0443">Lipid metabolism</keyword>
<dbReference type="SUPFAM" id="SSF54637">
    <property type="entry name" value="Thioesterase/thiol ester dehydrase-isomerase"/>
    <property type="match status" value="1"/>
</dbReference>
<dbReference type="HAMAP" id="MF_01814">
    <property type="entry name" value="Transcrip_fact_FapR"/>
    <property type="match status" value="1"/>
</dbReference>
<dbReference type="Gene3D" id="3.10.129.10">
    <property type="entry name" value="Hotdog Thioesterase"/>
    <property type="match status" value="1"/>
</dbReference>
<proteinExistence type="inferred from homology"/>
<evidence type="ECO:0000256" key="5">
    <source>
        <dbReference type="ARBA" id="ARBA00023098"/>
    </source>
</evidence>
<keyword evidence="4 9" id="KW-0805">Transcription regulation</keyword>
<keyword evidence="2 9" id="KW-0444">Lipid biosynthesis</keyword>
<dbReference type="InterPro" id="IPR017275">
    <property type="entry name" value="Transcription_factor_FapR"/>
</dbReference>
<comment type="similarity">
    <text evidence="9">Belongs to the FapR family.</text>
</comment>
<dbReference type="CDD" id="cd03440">
    <property type="entry name" value="hot_dog"/>
    <property type="match status" value="1"/>
</dbReference>
<accession>A0A4R2S2T2</accession>
<dbReference type="GO" id="GO:0045717">
    <property type="term" value="P:negative regulation of fatty acid biosynthetic process"/>
    <property type="evidence" value="ECO:0007669"/>
    <property type="project" value="UniProtKB-UniRule"/>
</dbReference>
<feature type="domain" description="Thioesterase" evidence="10">
    <location>
        <begin position="107"/>
        <end position="166"/>
    </location>
</feature>
<dbReference type="GO" id="GO:0003700">
    <property type="term" value="F:DNA-binding transcription factor activity"/>
    <property type="evidence" value="ECO:0007669"/>
    <property type="project" value="UniProtKB-UniRule"/>
</dbReference>
<protein>
    <recommendedName>
        <fullName evidence="9">Transcription factor FapR</fullName>
    </recommendedName>
    <alternativeName>
        <fullName evidence="9">Fatty acid and phospholipid biosynthesis regulator</fullName>
    </alternativeName>
</protein>
<evidence type="ECO:0000256" key="7">
    <source>
        <dbReference type="ARBA" id="ARBA00023160"/>
    </source>
</evidence>
<organism evidence="11 12">
    <name type="scientific">Baia soyae</name>
    <dbReference type="NCBI Taxonomy" id="1544746"/>
    <lineage>
        <taxon>Bacteria</taxon>
        <taxon>Bacillati</taxon>
        <taxon>Bacillota</taxon>
        <taxon>Bacilli</taxon>
        <taxon>Bacillales</taxon>
        <taxon>Thermoactinomycetaceae</taxon>
        <taxon>Baia</taxon>
    </lineage>
</organism>
<evidence type="ECO:0000256" key="8">
    <source>
        <dbReference type="ARBA" id="ARBA00023163"/>
    </source>
</evidence>
<keyword evidence="12" id="KW-1185">Reference proteome</keyword>
<dbReference type="PIRSF" id="PIRSF037733">
    <property type="entry name" value="Transcription_factor_FapR"/>
    <property type="match status" value="1"/>
</dbReference>
<sequence length="188" mass="21402">MRLTKKERQSYLSQAFEQNPFLTDEEVAKKFHVSIQTIRLDRLELGIPELRERMKHMAEKKFDHVQSLSPNEVIGDVIDLQLHKSGISLLEISTEHVFERNQIARGHILFAQANSLAIALADWKVALTGNASIRFVRPVRLGEKCIAFANVAEAHDSRLHVGVQTKVQEEIVFQGDFEVYRVGDDKGN</sequence>
<dbReference type="Gene3D" id="1.10.10.10">
    <property type="entry name" value="Winged helix-like DNA-binding domain superfamily/Winged helix DNA-binding domain"/>
    <property type="match status" value="1"/>
</dbReference>
<dbReference type="Proteomes" id="UP000294746">
    <property type="component" value="Unassembled WGS sequence"/>
</dbReference>
<dbReference type="GO" id="GO:0006633">
    <property type="term" value="P:fatty acid biosynthetic process"/>
    <property type="evidence" value="ECO:0007669"/>
    <property type="project" value="UniProtKB-KW"/>
</dbReference>
<dbReference type="Pfam" id="PF03061">
    <property type="entry name" value="4HBT"/>
    <property type="match status" value="1"/>
</dbReference>